<dbReference type="Pfam" id="PF20701">
    <property type="entry name" value="HetE-N"/>
    <property type="match status" value="1"/>
</dbReference>
<gene>
    <name evidence="2" type="ORF">DFP75_10417</name>
</gene>
<dbReference type="AlphaFoldDB" id="A0A318V159"/>
<name>A0A318V159_9GAMM</name>
<dbReference type="RefSeq" id="WP_110575157.1">
    <property type="nucleotide sequence ID" value="NZ_QKLW01000004.1"/>
</dbReference>
<evidence type="ECO:0000256" key="1">
    <source>
        <dbReference type="SAM" id="MobiDB-lite"/>
    </source>
</evidence>
<dbReference type="EMBL" id="QKLW01000004">
    <property type="protein sequence ID" value="PYF81560.1"/>
    <property type="molecule type" value="Genomic_DNA"/>
</dbReference>
<sequence length="110" mass="12252">MDFLTSSILSGVLYDGFRRGASISSTFLKEKLQGWILDDVLLEGLTAKVNELKLQDYGEHVIERKLDESESLQKILEQIKPDQNTTIGSVTQNHSGSGDNIVGNKTVYHK</sequence>
<organism evidence="2 3">
    <name type="scientific">Marinomonas alcarazii</name>
    <dbReference type="NCBI Taxonomy" id="491949"/>
    <lineage>
        <taxon>Bacteria</taxon>
        <taxon>Pseudomonadati</taxon>
        <taxon>Pseudomonadota</taxon>
        <taxon>Gammaproteobacteria</taxon>
        <taxon>Oceanospirillales</taxon>
        <taxon>Oceanospirillaceae</taxon>
        <taxon>Marinomonas</taxon>
    </lineage>
</organism>
<evidence type="ECO:0000313" key="3">
    <source>
        <dbReference type="Proteomes" id="UP000247551"/>
    </source>
</evidence>
<keyword evidence="3" id="KW-1185">Reference proteome</keyword>
<feature type="region of interest" description="Disordered" evidence="1">
    <location>
        <begin position="86"/>
        <end position="110"/>
    </location>
</feature>
<proteinExistence type="predicted"/>
<comment type="caution">
    <text evidence="2">The sequence shown here is derived from an EMBL/GenBank/DDBJ whole genome shotgun (WGS) entry which is preliminary data.</text>
</comment>
<accession>A0A318V159</accession>
<dbReference type="Proteomes" id="UP000247551">
    <property type="component" value="Unassembled WGS sequence"/>
</dbReference>
<feature type="compositionally biased region" description="Polar residues" evidence="1">
    <location>
        <begin position="86"/>
        <end position="98"/>
    </location>
</feature>
<protein>
    <submittedName>
        <fullName evidence="2">Uncharacterized protein</fullName>
    </submittedName>
</protein>
<reference evidence="2 3" key="1">
    <citation type="submission" date="2018-06" db="EMBL/GenBank/DDBJ databases">
        <title>Genomic Encyclopedia of Type Strains, Phase III (KMG-III): the genomes of soil and plant-associated and newly described type strains.</title>
        <authorList>
            <person name="Whitman W."/>
        </authorList>
    </citation>
    <scope>NUCLEOTIDE SEQUENCE [LARGE SCALE GENOMIC DNA]</scope>
    <source>
        <strain evidence="2 3">CECT 7730</strain>
    </source>
</reference>
<evidence type="ECO:0000313" key="2">
    <source>
        <dbReference type="EMBL" id="PYF81560.1"/>
    </source>
</evidence>